<sequence length="90" mass="10175">MNKEQKIHEEMMRMKVNNATMDIIRAVKVQGLDPQATIVSIVKASAVLIEGYASIGGDADSLEMMMKEMIRPARKEAKKMYKDAKDLFKN</sequence>
<dbReference type="AlphaFoldDB" id="A0AA37MEF1"/>
<dbReference type="GeneID" id="31502418"/>
<dbReference type="EMBL" id="BPTT01000001">
    <property type="protein sequence ID" value="GJG32360.1"/>
    <property type="molecule type" value="Genomic_DNA"/>
</dbReference>
<gene>
    <name evidence="1" type="ORF">PRMUPPPA20_04690</name>
</gene>
<dbReference type="RefSeq" id="WP_041386419.1">
    <property type="nucleotide sequence ID" value="NZ_BPTT01000001.1"/>
</dbReference>
<evidence type="ECO:0000313" key="2">
    <source>
        <dbReference type="Proteomes" id="UP000887097"/>
    </source>
</evidence>
<accession>A0AA37MEF1</accession>
<name>A0AA37MEF1_XYLRU</name>
<organism evidence="1 2">
    <name type="scientific">Xylanibacter ruminicola</name>
    <name type="common">Prevotella ruminicola</name>
    <dbReference type="NCBI Taxonomy" id="839"/>
    <lineage>
        <taxon>Bacteria</taxon>
        <taxon>Pseudomonadati</taxon>
        <taxon>Bacteroidota</taxon>
        <taxon>Bacteroidia</taxon>
        <taxon>Bacteroidales</taxon>
        <taxon>Prevotellaceae</taxon>
        <taxon>Xylanibacter</taxon>
    </lineage>
</organism>
<dbReference type="Proteomes" id="UP000887097">
    <property type="component" value="Unassembled WGS sequence"/>
</dbReference>
<evidence type="ECO:0000313" key="1">
    <source>
        <dbReference type="EMBL" id="GJG32360.1"/>
    </source>
</evidence>
<comment type="caution">
    <text evidence="1">The sequence shown here is derived from an EMBL/GenBank/DDBJ whole genome shotgun (WGS) entry which is preliminary data.</text>
</comment>
<protein>
    <submittedName>
        <fullName evidence="1">Uncharacterized protein</fullName>
    </submittedName>
</protein>
<proteinExistence type="predicted"/>
<reference evidence="1" key="1">
    <citation type="submission" date="2021-08" db="EMBL/GenBank/DDBJ databases">
        <title>Prevotella lacticifex sp. nov., isolated from rumen of cow.</title>
        <authorList>
            <person name="Shinkai T."/>
            <person name="Ikeyama N."/>
            <person name="Kumagai M."/>
            <person name="Ohmori H."/>
            <person name="Sakamoto M."/>
            <person name="Ohkuma M."/>
            <person name="Mitsumori M."/>
        </authorList>
    </citation>
    <scope>NUCLEOTIDE SEQUENCE</scope>
    <source>
        <strain evidence="1">JCM 8259</strain>
    </source>
</reference>